<dbReference type="RefSeq" id="WP_137338958.1">
    <property type="nucleotide sequence ID" value="NZ_SZVO01000002.1"/>
</dbReference>
<keyword evidence="1" id="KW-1133">Transmembrane helix</keyword>
<dbReference type="InterPro" id="IPR050445">
    <property type="entry name" value="Bact_polysacc_biosynth/exp"/>
</dbReference>
<name>A0A4U6D7C4_9BACT</name>
<evidence type="ECO:0000256" key="1">
    <source>
        <dbReference type="SAM" id="Phobius"/>
    </source>
</evidence>
<dbReference type="GO" id="GO:0005886">
    <property type="term" value="C:plasma membrane"/>
    <property type="evidence" value="ECO:0007669"/>
    <property type="project" value="TreeGrafter"/>
</dbReference>
<dbReference type="InterPro" id="IPR032807">
    <property type="entry name" value="GNVR"/>
</dbReference>
<dbReference type="Proteomes" id="UP000304900">
    <property type="component" value="Unassembled WGS sequence"/>
</dbReference>
<dbReference type="AlphaFoldDB" id="A0A4U6D7C4"/>
<keyword evidence="1" id="KW-0812">Transmembrane</keyword>
<comment type="caution">
    <text evidence="3">The sequence shown here is derived from an EMBL/GenBank/DDBJ whole genome shotgun (WGS) entry which is preliminary data.</text>
</comment>
<protein>
    <submittedName>
        <fullName evidence="3">Lipopolysaccharide biosynthesis protein</fullName>
    </submittedName>
</protein>
<reference evidence="3 4" key="1">
    <citation type="submission" date="2019-05" db="EMBL/GenBank/DDBJ databases">
        <title>Dyadobacter AR-3-8 sp. nov., isolated from arctic soil.</title>
        <authorList>
            <person name="Chaudhary D.K."/>
        </authorList>
    </citation>
    <scope>NUCLEOTIDE SEQUENCE [LARGE SCALE GENOMIC DNA]</scope>
    <source>
        <strain evidence="3 4">AR-3-8</strain>
    </source>
</reference>
<feature type="transmembrane region" description="Helical" evidence="1">
    <location>
        <begin position="30"/>
        <end position="52"/>
    </location>
</feature>
<evidence type="ECO:0000313" key="3">
    <source>
        <dbReference type="EMBL" id="TKT93282.1"/>
    </source>
</evidence>
<keyword evidence="1" id="KW-0472">Membrane</keyword>
<keyword evidence="4" id="KW-1185">Reference proteome</keyword>
<dbReference type="EMBL" id="SZVO01000002">
    <property type="protein sequence ID" value="TKT93282.1"/>
    <property type="molecule type" value="Genomic_DNA"/>
</dbReference>
<dbReference type="GO" id="GO:0004713">
    <property type="term" value="F:protein tyrosine kinase activity"/>
    <property type="evidence" value="ECO:0007669"/>
    <property type="project" value="TreeGrafter"/>
</dbReference>
<gene>
    <name evidence="3" type="ORF">FDK13_05360</name>
</gene>
<accession>A0A4U6D7C4</accession>
<evidence type="ECO:0000313" key="4">
    <source>
        <dbReference type="Proteomes" id="UP000304900"/>
    </source>
</evidence>
<evidence type="ECO:0000259" key="2">
    <source>
        <dbReference type="Pfam" id="PF13807"/>
    </source>
</evidence>
<dbReference type="Pfam" id="PF13807">
    <property type="entry name" value="GNVR"/>
    <property type="match status" value="1"/>
</dbReference>
<feature type="domain" description="Tyrosine-protein kinase G-rich" evidence="2">
    <location>
        <begin position="272"/>
        <end position="345"/>
    </location>
</feature>
<dbReference type="PANTHER" id="PTHR32309">
    <property type="entry name" value="TYROSINE-PROTEIN KINASE"/>
    <property type="match status" value="1"/>
</dbReference>
<organism evidence="3 4">
    <name type="scientific">Dyadobacter frigoris</name>
    <dbReference type="NCBI Taxonomy" id="2576211"/>
    <lineage>
        <taxon>Bacteria</taxon>
        <taxon>Pseudomonadati</taxon>
        <taxon>Bacteroidota</taxon>
        <taxon>Cytophagia</taxon>
        <taxon>Cytophagales</taxon>
        <taxon>Spirosomataceae</taxon>
        <taxon>Dyadobacter</taxon>
    </lineage>
</organism>
<feature type="transmembrane region" description="Helical" evidence="1">
    <location>
        <begin position="323"/>
        <end position="343"/>
    </location>
</feature>
<dbReference type="PANTHER" id="PTHR32309:SF13">
    <property type="entry name" value="FERRIC ENTEROBACTIN TRANSPORT PROTEIN FEPE"/>
    <property type="match status" value="1"/>
</dbReference>
<dbReference type="OrthoDB" id="1522571at2"/>
<sequence>MPEKHQSFEIKKSDYVEITFNDIISFFKKYYIVLAFVTFVSTSLGYAGSFLMTKMYHSETILLPEQGPTSGGGFLASLAGLGGVSAIEKIGAVRTDLYPNVMKSMPFALFMLKQPVKDINNKDYKSLEEYFSEKPKTSFFGLFPASPAVIAPPIPKLPNNEILTLSILEEQKAKSILGLISTNIDQKTGIITIESETNDPIVAAMAVSAASKYLLNYVEDYRTGKTAREVVFLGKRMSEAKQREMRAEYALQSYRDRNRNAFLNVARIEEQRLQSDYTLAQSLYADLARKYEQAAVKVKEDQPIFKVLEPAKVSLQTSKPRRLLVALSSGFIGFIISLAYILIKKPKTEIAN</sequence>
<proteinExistence type="predicted"/>